<organism evidence="12 13">
    <name type="scientific">Runella rosea</name>
    <dbReference type="NCBI Taxonomy" id="2259595"/>
    <lineage>
        <taxon>Bacteria</taxon>
        <taxon>Pseudomonadati</taxon>
        <taxon>Bacteroidota</taxon>
        <taxon>Cytophagia</taxon>
        <taxon>Cytophagales</taxon>
        <taxon>Spirosomataceae</taxon>
        <taxon>Runella</taxon>
    </lineage>
</organism>
<dbReference type="GO" id="GO:0015891">
    <property type="term" value="P:siderophore transport"/>
    <property type="evidence" value="ECO:0007669"/>
    <property type="project" value="InterPro"/>
</dbReference>
<gene>
    <name evidence="12" type="ORF">DR864_11335</name>
</gene>
<dbReference type="AlphaFoldDB" id="A0A344TI25"/>
<dbReference type="EMBL" id="CP030850">
    <property type="protein sequence ID" value="AXE18296.1"/>
    <property type="molecule type" value="Genomic_DNA"/>
</dbReference>
<sequence>MSNYKHPFPALAESSEAMTLDDIVFMNRHRAYGAYDLRKSYPKVLRNAVLLGIGLFLLLFIGPILYGSLAPQETEYSMSEFEVMDIKPVPKEEKPLPELEKPKELPKQTSVRYRMLEVLKDPPHEELPPPVEDLAKANPGQETIEGTGPEEVAIIAPPEDLPVSENTKPAEVEAKAPEIFEKVEIDPQFAGGNEGLRTFLMKNLHYPSPAQRSNIQGRVYLTFTVEPDGSLSNINVIRGIGFGCDEEAIRVMKLMPKWKPGKQSGRAVRVKFTMPIVFALE</sequence>
<dbReference type="GO" id="GO:0098797">
    <property type="term" value="C:plasma membrane protein complex"/>
    <property type="evidence" value="ECO:0007669"/>
    <property type="project" value="TreeGrafter"/>
</dbReference>
<evidence type="ECO:0000256" key="8">
    <source>
        <dbReference type="ARBA" id="ARBA00022989"/>
    </source>
</evidence>
<dbReference type="RefSeq" id="WP_114067080.1">
    <property type="nucleotide sequence ID" value="NZ_CP030850.1"/>
</dbReference>
<dbReference type="Pfam" id="PF03544">
    <property type="entry name" value="TonB_C"/>
    <property type="match status" value="1"/>
</dbReference>
<dbReference type="InterPro" id="IPR003538">
    <property type="entry name" value="TonB"/>
</dbReference>
<feature type="transmembrane region" description="Helical" evidence="10">
    <location>
        <begin position="48"/>
        <end position="69"/>
    </location>
</feature>
<evidence type="ECO:0000256" key="1">
    <source>
        <dbReference type="ARBA" id="ARBA00004383"/>
    </source>
</evidence>
<dbReference type="GO" id="GO:0055085">
    <property type="term" value="P:transmembrane transport"/>
    <property type="evidence" value="ECO:0007669"/>
    <property type="project" value="InterPro"/>
</dbReference>
<name>A0A344TI25_9BACT</name>
<keyword evidence="7" id="KW-0653">Protein transport</keyword>
<keyword evidence="4" id="KW-1003">Cell membrane</keyword>
<evidence type="ECO:0000256" key="4">
    <source>
        <dbReference type="ARBA" id="ARBA00022475"/>
    </source>
</evidence>
<evidence type="ECO:0000259" key="11">
    <source>
        <dbReference type="PROSITE" id="PS52015"/>
    </source>
</evidence>
<evidence type="ECO:0000256" key="6">
    <source>
        <dbReference type="ARBA" id="ARBA00022692"/>
    </source>
</evidence>
<evidence type="ECO:0000313" key="13">
    <source>
        <dbReference type="Proteomes" id="UP000251993"/>
    </source>
</evidence>
<evidence type="ECO:0000256" key="2">
    <source>
        <dbReference type="ARBA" id="ARBA00006555"/>
    </source>
</evidence>
<keyword evidence="13" id="KW-1185">Reference proteome</keyword>
<dbReference type="GO" id="GO:0015031">
    <property type="term" value="P:protein transport"/>
    <property type="evidence" value="ECO:0007669"/>
    <property type="project" value="UniProtKB-KW"/>
</dbReference>
<dbReference type="InterPro" id="IPR037682">
    <property type="entry name" value="TonB_C"/>
</dbReference>
<dbReference type="Gene3D" id="3.30.1150.10">
    <property type="match status" value="1"/>
</dbReference>
<reference evidence="12 13" key="1">
    <citation type="submission" date="2018-07" db="EMBL/GenBank/DDBJ databases">
        <title>Genome sequencing of Runella.</title>
        <authorList>
            <person name="Baek M.-G."/>
            <person name="Yi H."/>
        </authorList>
    </citation>
    <scope>NUCLEOTIDE SEQUENCE [LARGE SCALE GENOMIC DNA]</scope>
    <source>
        <strain evidence="12 13">HYN0085</strain>
    </source>
</reference>
<evidence type="ECO:0000256" key="10">
    <source>
        <dbReference type="SAM" id="Phobius"/>
    </source>
</evidence>
<comment type="subcellular location">
    <subcellularLocation>
        <location evidence="1">Cell inner membrane</location>
        <topology evidence="1">Single-pass membrane protein</topology>
        <orientation evidence="1">Periplasmic side</orientation>
    </subcellularLocation>
</comment>
<feature type="domain" description="TonB C-terminal" evidence="11">
    <location>
        <begin position="191"/>
        <end position="281"/>
    </location>
</feature>
<protein>
    <submittedName>
        <fullName evidence="12">Energy transducer TonB</fullName>
    </submittedName>
</protein>
<comment type="similarity">
    <text evidence="2">Belongs to the TonB family.</text>
</comment>
<evidence type="ECO:0000256" key="3">
    <source>
        <dbReference type="ARBA" id="ARBA00022448"/>
    </source>
</evidence>
<keyword evidence="3" id="KW-0813">Transport</keyword>
<dbReference type="SUPFAM" id="SSF74653">
    <property type="entry name" value="TolA/TonB C-terminal domain"/>
    <property type="match status" value="1"/>
</dbReference>
<evidence type="ECO:0000313" key="12">
    <source>
        <dbReference type="EMBL" id="AXE18296.1"/>
    </source>
</evidence>
<dbReference type="PRINTS" id="PR01374">
    <property type="entry name" value="TONBPROTEIN"/>
</dbReference>
<keyword evidence="6 10" id="KW-0812">Transmembrane</keyword>
<evidence type="ECO:0000256" key="5">
    <source>
        <dbReference type="ARBA" id="ARBA00022519"/>
    </source>
</evidence>
<dbReference type="KEGG" id="run:DR864_11335"/>
<accession>A0A344TI25</accession>
<dbReference type="OrthoDB" id="9812355at2"/>
<evidence type="ECO:0000256" key="7">
    <source>
        <dbReference type="ARBA" id="ARBA00022927"/>
    </source>
</evidence>
<dbReference type="InterPro" id="IPR006260">
    <property type="entry name" value="TonB/TolA_C"/>
</dbReference>
<dbReference type="Proteomes" id="UP000251993">
    <property type="component" value="Chromosome"/>
</dbReference>
<dbReference type="PROSITE" id="PS52015">
    <property type="entry name" value="TONB_CTD"/>
    <property type="match status" value="1"/>
</dbReference>
<evidence type="ECO:0000256" key="9">
    <source>
        <dbReference type="ARBA" id="ARBA00023136"/>
    </source>
</evidence>
<dbReference type="NCBIfam" id="TIGR01352">
    <property type="entry name" value="tonB_Cterm"/>
    <property type="match status" value="1"/>
</dbReference>
<dbReference type="PANTHER" id="PTHR33446:SF2">
    <property type="entry name" value="PROTEIN TONB"/>
    <property type="match status" value="1"/>
</dbReference>
<keyword evidence="8 10" id="KW-1133">Transmembrane helix</keyword>
<dbReference type="PANTHER" id="PTHR33446">
    <property type="entry name" value="PROTEIN TONB-RELATED"/>
    <property type="match status" value="1"/>
</dbReference>
<dbReference type="GO" id="GO:0030288">
    <property type="term" value="C:outer membrane-bounded periplasmic space"/>
    <property type="evidence" value="ECO:0007669"/>
    <property type="project" value="InterPro"/>
</dbReference>
<proteinExistence type="inferred from homology"/>
<keyword evidence="5" id="KW-0997">Cell inner membrane</keyword>
<dbReference type="GO" id="GO:0031992">
    <property type="term" value="F:energy transducer activity"/>
    <property type="evidence" value="ECO:0007669"/>
    <property type="project" value="InterPro"/>
</dbReference>
<keyword evidence="9 10" id="KW-0472">Membrane</keyword>
<dbReference type="InterPro" id="IPR051045">
    <property type="entry name" value="TonB-dependent_transducer"/>
</dbReference>